<dbReference type="Gene3D" id="3.30.250.10">
    <property type="entry name" value="RecA protein, C-terminal domain"/>
    <property type="match status" value="1"/>
</dbReference>
<dbReference type="GO" id="GO:0006281">
    <property type="term" value="P:DNA repair"/>
    <property type="evidence" value="ECO:0007669"/>
    <property type="project" value="InterPro"/>
</dbReference>
<accession>A0A1J0GVZ1</accession>
<dbReference type="SUPFAM" id="SSF54752">
    <property type="entry name" value="RecA protein, C-terminal domain"/>
    <property type="match status" value="1"/>
</dbReference>
<dbReference type="InterPro" id="IPR027417">
    <property type="entry name" value="P-loop_NTPase"/>
</dbReference>
<dbReference type="SUPFAM" id="SSF52540">
    <property type="entry name" value="P-loop containing nucleoside triphosphate hydrolases"/>
    <property type="match status" value="1"/>
</dbReference>
<keyword evidence="5" id="KW-0233">DNA recombination</keyword>
<keyword evidence="4" id="KW-0238">DNA-binding</keyword>
<evidence type="ECO:0000256" key="1">
    <source>
        <dbReference type="ARBA" id="ARBA00009391"/>
    </source>
</evidence>
<dbReference type="GO" id="GO:0008094">
    <property type="term" value="F:ATP-dependent activity, acting on DNA"/>
    <property type="evidence" value="ECO:0007669"/>
    <property type="project" value="InterPro"/>
</dbReference>
<name>A0A1J0GVZ1_9CAUD</name>
<dbReference type="GO" id="GO:0006310">
    <property type="term" value="P:DNA recombination"/>
    <property type="evidence" value="ECO:0007669"/>
    <property type="project" value="UniProtKB-KW"/>
</dbReference>
<comment type="similarity">
    <text evidence="1">Belongs to the RecA family.</text>
</comment>
<keyword evidence="3" id="KW-0067">ATP-binding</keyword>
<organism evidence="7 8">
    <name type="scientific">Streptomyces phage BRock</name>
    <dbReference type="NCBI Taxonomy" id="1913591"/>
    <lineage>
        <taxon>Viruses</taxon>
        <taxon>Duplodnaviria</taxon>
        <taxon>Heunggongvirae</taxon>
        <taxon>Uroviricota</taxon>
        <taxon>Caudoviricetes</taxon>
        <taxon>Borockvirus</taxon>
        <taxon>Borockvirus brock</taxon>
    </lineage>
</organism>
<evidence type="ECO:0000313" key="8">
    <source>
        <dbReference type="Proteomes" id="UP000224898"/>
    </source>
</evidence>
<dbReference type="Proteomes" id="UP000224898">
    <property type="component" value="Segment"/>
</dbReference>
<dbReference type="InterPro" id="IPR049428">
    <property type="entry name" value="RecA-like_N"/>
</dbReference>
<dbReference type="InterPro" id="IPR049261">
    <property type="entry name" value="RecA-like_C"/>
</dbReference>
<dbReference type="GO" id="GO:0005524">
    <property type="term" value="F:ATP binding"/>
    <property type="evidence" value="ECO:0007669"/>
    <property type="project" value="UniProtKB-KW"/>
</dbReference>
<evidence type="ECO:0000256" key="3">
    <source>
        <dbReference type="ARBA" id="ARBA00022840"/>
    </source>
</evidence>
<protein>
    <recommendedName>
        <fullName evidence="6">RecA family profile 2 domain-containing protein</fullName>
    </recommendedName>
</protein>
<dbReference type="InterPro" id="IPR020587">
    <property type="entry name" value="RecA_monomer-monomer_interface"/>
</dbReference>
<feature type="domain" description="RecA family profile 2" evidence="6">
    <location>
        <begin position="204"/>
        <end position="277"/>
    </location>
</feature>
<keyword evidence="2" id="KW-0547">Nucleotide-binding</keyword>
<evidence type="ECO:0000256" key="2">
    <source>
        <dbReference type="ARBA" id="ARBA00022741"/>
    </source>
</evidence>
<dbReference type="Pfam" id="PF21096">
    <property type="entry name" value="RecA_C"/>
    <property type="match status" value="1"/>
</dbReference>
<proteinExistence type="inferred from homology"/>
<dbReference type="PANTHER" id="PTHR45900">
    <property type="entry name" value="RECA"/>
    <property type="match status" value="1"/>
</dbReference>
<reference evidence="7 8" key="1">
    <citation type="submission" date="2016-09" db="EMBL/GenBank/DDBJ databases">
        <title>Complete Genome Sequence of Streptomyces 5a phage BRock.</title>
        <authorList>
            <person name="Crossman A."/>
            <person name="Baron S."/>
            <person name="Jamdagni P."/>
            <person name="Khatri P."/>
            <person name="Sharma D."/>
            <person name="Pandey M."/>
            <person name="Goyal S."/>
            <person name="Kumar S."/>
            <person name="Phogat A."/>
            <person name="Chawla G."/>
            <person name="Pasricha M."/>
            <person name="Gupta K."/>
            <person name="Bazzad D."/>
            <person name="Aggarwal V."/>
            <person name="Poughat A."/>
            <person name="Singh K."/>
            <person name="Rana P."/>
            <person name="Gautam R."/>
            <person name="Sharma V."/>
            <person name="Tyagi D."/>
            <person name="Shahi A."/>
            <person name="Jangra N."/>
            <person name="Malik M."/>
            <person name="Sidhu P.K."/>
            <person name="Malik S."/>
            <person name="Ghalyan Y."/>
            <person name="Sharma S.S."/>
            <person name="Malik A."/>
            <person name="Chuttani R."/>
            <person name="Bamal N."/>
            <person name="Bhadula D."/>
            <person name="Batra A."/>
            <person name="Temple L."/>
            <person name="Nehra K."/>
        </authorList>
    </citation>
    <scope>NUCLEOTIDE SEQUENCE [LARGE SCALE GENOMIC DNA]</scope>
</reference>
<evidence type="ECO:0000256" key="5">
    <source>
        <dbReference type="ARBA" id="ARBA00023172"/>
    </source>
</evidence>
<evidence type="ECO:0000313" key="7">
    <source>
        <dbReference type="EMBL" id="APC46342.1"/>
    </source>
</evidence>
<dbReference type="Gene3D" id="3.40.50.300">
    <property type="entry name" value="P-loop containing nucleotide triphosphate hydrolases"/>
    <property type="match status" value="1"/>
</dbReference>
<dbReference type="KEGG" id="vg:55601494"/>
<dbReference type="InterPro" id="IPR023400">
    <property type="entry name" value="RecA_C_sf"/>
</dbReference>
<dbReference type="PANTHER" id="PTHR45900:SF1">
    <property type="entry name" value="MITOCHONDRIAL DNA REPAIR PROTEIN RECA HOMOLOG-RELATED"/>
    <property type="match status" value="1"/>
</dbReference>
<dbReference type="Pfam" id="PF00154">
    <property type="entry name" value="RecA_N"/>
    <property type="match status" value="1"/>
</dbReference>
<dbReference type="GO" id="GO:0003697">
    <property type="term" value="F:single-stranded DNA binding"/>
    <property type="evidence" value="ECO:0007669"/>
    <property type="project" value="InterPro"/>
</dbReference>
<dbReference type="PROSITE" id="PS50163">
    <property type="entry name" value="RECA_3"/>
    <property type="match status" value="1"/>
</dbReference>
<evidence type="ECO:0000259" key="6">
    <source>
        <dbReference type="PROSITE" id="PS50163"/>
    </source>
</evidence>
<dbReference type="GeneID" id="55601494"/>
<dbReference type="RefSeq" id="YP_009831805.1">
    <property type="nucleotide sequence ID" value="NC_048650.1"/>
</dbReference>
<keyword evidence="8" id="KW-1185">Reference proteome</keyword>
<dbReference type="InterPro" id="IPR013765">
    <property type="entry name" value="DNA_recomb/repair_RecA"/>
</dbReference>
<evidence type="ECO:0000256" key="4">
    <source>
        <dbReference type="ARBA" id="ARBA00023125"/>
    </source>
</evidence>
<dbReference type="EMBL" id="KX925554">
    <property type="protein sequence ID" value="APC46342.1"/>
    <property type="molecule type" value="Genomic_DNA"/>
</dbReference>
<sequence>MAQTQDLATFMASMNKDLEKAGHPKLITASEMYVPPRVTSGILSLDAALGGGWSGNRWIEVYGESSSGKTSGILHTIATNQRRDPNWQTFWLASEPYDRDWAEKNGVDNDRVHVLETQHMELAMQAILDAANSKNFDCIVLDSYPALIANQEDEKGMEDAVVAAGARNVGKFFRKSGGTFTEERPYVGFWVNQFREKIGGFSPYGTPKTLPGGKAKDFAFYQRVVVSRDDWIKEKVEGQGEVFVGQSIKFKVEKNKAGAPQKTAATDFYFEFSQKGFRPGEHDEVKDMITMGVMFKVITRGGAYYNFGDQKWQGRDKMVEAIREDLDMQDEIRRLVLDKVTNG</sequence>
<dbReference type="PRINTS" id="PR00142">
    <property type="entry name" value="RECA"/>
</dbReference>